<dbReference type="AlphaFoldDB" id="A0A844ZST0"/>
<feature type="transmembrane region" description="Helical" evidence="1">
    <location>
        <begin position="74"/>
        <end position="100"/>
    </location>
</feature>
<keyword evidence="1" id="KW-0812">Transmembrane</keyword>
<evidence type="ECO:0000256" key="1">
    <source>
        <dbReference type="SAM" id="Phobius"/>
    </source>
</evidence>
<protein>
    <submittedName>
        <fullName evidence="2">Phage holin family protein</fullName>
    </submittedName>
</protein>
<dbReference type="OrthoDB" id="7392290at2"/>
<keyword evidence="1" id="KW-1133">Transmembrane helix</keyword>
<keyword evidence="1" id="KW-0472">Membrane</keyword>
<evidence type="ECO:0000313" key="2">
    <source>
        <dbReference type="EMBL" id="MXO90180.1"/>
    </source>
</evidence>
<sequence>MLDTDVPSSRDTELESFDDEIEQIDLAAEGSGPERSLSEDIDALIDDGKTYVEAELAYQKTRLSYVAGNGKSGIGFALAALAFLHLALIGLVVGVVLTLAPHIGPLWATLAVVAVLLLGVVIFGFAAKKRFSKAAGVFQDDGK</sequence>
<proteinExistence type="predicted"/>
<dbReference type="RefSeq" id="WP_160603657.1">
    <property type="nucleotide sequence ID" value="NZ_WTYX01000001.1"/>
</dbReference>
<reference evidence="2 3" key="1">
    <citation type="submission" date="2019-12" db="EMBL/GenBank/DDBJ databases">
        <title>Genomic-based taxomic classification of the family Erythrobacteraceae.</title>
        <authorList>
            <person name="Xu L."/>
        </authorList>
    </citation>
    <scope>NUCLEOTIDE SEQUENCE [LARGE SCALE GENOMIC DNA]</scope>
    <source>
        <strain evidence="2 3">KCTC 52763</strain>
    </source>
</reference>
<accession>A0A844ZST0</accession>
<comment type="caution">
    <text evidence="2">The sequence shown here is derived from an EMBL/GenBank/DDBJ whole genome shotgun (WGS) entry which is preliminary data.</text>
</comment>
<organism evidence="2 3">
    <name type="scientific">Pontixanthobacter aquaemixtae</name>
    <dbReference type="NCBI Taxonomy" id="1958940"/>
    <lineage>
        <taxon>Bacteria</taxon>
        <taxon>Pseudomonadati</taxon>
        <taxon>Pseudomonadota</taxon>
        <taxon>Alphaproteobacteria</taxon>
        <taxon>Sphingomonadales</taxon>
        <taxon>Erythrobacteraceae</taxon>
        <taxon>Pontixanthobacter</taxon>
    </lineage>
</organism>
<name>A0A844ZST0_9SPHN</name>
<dbReference type="Pfam" id="PF07332">
    <property type="entry name" value="Phage_holin_3_6"/>
    <property type="match status" value="1"/>
</dbReference>
<dbReference type="EMBL" id="WTYX01000001">
    <property type="protein sequence ID" value="MXO90180.1"/>
    <property type="molecule type" value="Genomic_DNA"/>
</dbReference>
<dbReference type="Proteomes" id="UP000442714">
    <property type="component" value="Unassembled WGS sequence"/>
</dbReference>
<keyword evidence="3" id="KW-1185">Reference proteome</keyword>
<feature type="transmembrane region" description="Helical" evidence="1">
    <location>
        <begin position="106"/>
        <end position="126"/>
    </location>
</feature>
<evidence type="ECO:0000313" key="3">
    <source>
        <dbReference type="Proteomes" id="UP000442714"/>
    </source>
</evidence>
<gene>
    <name evidence="2" type="ORF">GRI41_05060</name>
</gene>
<dbReference type="InterPro" id="IPR009937">
    <property type="entry name" value="Phage_holin_3_6"/>
</dbReference>